<name>A0A9D2RWL9_9FIRM</name>
<reference evidence="1" key="1">
    <citation type="journal article" date="2021" name="PeerJ">
        <title>Extensive microbial diversity within the chicken gut microbiome revealed by metagenomics and culture.</title>
        <authorList>
            <person name="Gilroy R."/>
            <person name="Ravi A."/>
            <person name="Getino M."/>
            <person name="Pursley I."/>
            <person name="Horton D.L."/>
            <person name="Alikhan N.F."/>
            <person name="Baker D."/>
            <person name="Gharbi K."/>
            <person name="Hall N."/>
            <person name="Watson M."/>
            <person name="Adriaenssens E.M."/>
            <person name="Foster-Nyarko E."/>
            <person name="Jarju S."/>
            <person name="Secka A."/>
            <person name="Antonio M."/>
            <person name="Oren A."/>
            <person name="Chaudhuri R.R."/>
            <person name="La Ragione R."/>
            <person name="Hildebrand F."/>
            <person name="Pallen M.J."/>
        </authorList>
    </citation>
    <scope>NUCLEOTIDE SEQUENCE</scope>
    <source>
        <strain evidence="1">ChiSjej1B19-5720</strain>
    </source>
</reference>
<proteinExistence type="predicted"/>
<accession>A0A9D2RWL9</accession>
<sequence>MKKELDYFKLGEGYGGNQDLFPDPDMKMGGCAAITACDSCIYFDLHKGTHLYPFNVHKLTEEDFFAFGMKMKPYLRPRWSGIDTLSLYMEGVEAYLSDQKCQDIKMEPLDGNEPVEKAEAALISQIDRDFPVPCLTLKHTDPAFEDFEWHWFLLTGYETIKDCCLAKAVTYGSCYWLDMERLWDTGYSRKGGLILYHG</sequence>
<dbReference type="Proteomes" id="UP000823842">
    <property type="component" value="Unassembled WGS sequence"/>
</dbReference>
<evidence type="ECO:0000313" key="2">
    <source>
        <dbReference type="Proteomes" id="UP000823842"/>
    </source>
</evidence>
<dbReference type="AlphaFoldDB" id="A0A9D2RWL9"/>
<evidence type="ECO:0000313" key="1">
    <source>
        <dbReference type="EMBL" id="HJB28861.1"/>
    </source>
</evidence>
<gene>
    <name evidence="1" type="ORF">IAA06_08715</name>
</gene>
<comment type="caution">
    <text evidence="1">The sequence shown here is derived from an EMBL/GenBank/DDBJ whole genome shotgun (WGS) entry which is preliminary data.</text>
</comment>
<reference evidence="1" key="2">
    <citation type="submission" date="2021-04" db="EMBL/GenBank/DDBJ databases">
        <authorList>
            <person name="Gilroy R."/>
        </authorList>
    </citation>
    <scope>NUCLEOTIDE SEQUENCE</scope>
    <source>
        <strain evidence="1">ChiSjej1B19-5720</strain>
    </source>
</reference>
<protein>
    <submittedName>
        <fullName evidence="1">Uncharacterized protein</fullName>
    </submittedName>
</protein>
<dbReference type="EMBL" id="DWYZ01000161">
    <property type="protein sequence ID" value="HJB28861.1"/>
    <property type="molecule type" value="Genomic_DNA"/>
</dbReference>
<organism evidence="1 2">
    <name type="scientific">Candidatus Blautia faecavium</name>
    <dbReference type="NCBI Taxonomy" id="2838487"/>
    <lineage>
        <taxon>Bacteria</taxon>
        <taxon>Bacillati</taxon>
        <taxon>Bacillota</taxon>
        <taxon>Clostridia</taxon>
        <taxon>Lachnospirales</taxon>
        <taxon>Lachnospiraceae</taxon>
        <taxon>Blautia</taxon>
    </lineage>
</organism>